<evidence type="ECO:0000256" key="1">
    <source>
        <dbReference type="SAM" id="MobiDB-lite"/>
    </source>
</evidence>
<feature type="non-terminal residue" evidence="2">
    <location>
        <position position="1"/>
    </location>
</feature>
<dbReference type="EMBL" id="RQTK01000420">
    <property type="protein sequence ID" value="RUS79924.1"/>
    <property type="molecule type" value="Genomic_DNA"/>
</dbReference>
<evidence type="ECO:0000313" key="2">
    <source>
        <dbReference type="EMBL" id="RUS79924.1"/>
    </source>
</evidence>
<dbReference type="Proteomes" id="UP000271974">
    <property type="component" value="Unassembled WGS sequence"/>
</dbReference>
<protein>
    <submittedName>
        <fullName evidence="2">Uncharacterized protein</fullName>
    </submittedName>
</protein>
<dbReference type="AlphaFoldDB" id="A0A3S1BG04"/>
<feature type="compositionally biased region" description="Polar residues" evidence="1">
    <location>
        <begin position="176"/>
        <end position="189"/>
    </location>
</feature>
<reference evidence="2 3" key="1">
    <citation type="submission" date="2019-01" db="EMBL/GenBank/DDBJ databases">
        <title>A draft genome assembly of the solar-powered sea slug Elysia chlorotica.</title>
        <authorList>
            <person name="Cai H."/>
            <person name="Li Q."/>
            <person name="Fang X."/>
            <person name="Li J."/>
            <person name="Curtis N.E."/>
            <person name="Altenburger A."/>
            <person name="Shibata T."/>
            <person name="Feng M."/>
            <person name="Maeda T."/>
            <person name="Schwartz J.A."/>
            <person name="Shigenobu S."/>
            <person name="Lundholm N."/>
            <person name="Nishiyama T."/>
            <person name="Yang H."/>
            <person name="Hasebe M."/>
            <person name="Li S."/>
            <person name="Pierce S.K."/>
            <person name="Wang J."/>
        </authorList>
    </citation>
    <scope>NUCLEOTIDE SEQUENCE [LARGE SCALE GENOMIC DNA]</scope>
    <source>
        <strain evidence="2">EC2010</strain>
        <tissue evidence="2">Whole organism of an adult</tissue>
    </source>
</reference>
<sequence>VTCERPKKKTLLNVIFKRNSLKSDNASGIIVPKKKRGTSAGPMFVVQSAQTRASGVPRRSYFPLPKNVEKMMKDPAVIRGLVEGKARSSKSSESLEQQNMRFSAGSNIGQYKSGGVIDPSKANLAIRLAEAMPDYKIQIDPSGDMTVTRRRKEEQILNKDSIKKIILQKAQKAQQNVRKQSQNQSSQASGEARNKKTLGYSRESLNKILESRSMSSSHGSNS</sequence>
<evidence type="ECO:0000313" key="3">
    <source>
        <dbReference type="Proteomes" id="UP000271974"/>
    </source>
</evidence>
<gene>
    <name evidence="2" type="ORF">EGW08_012312</name>
</gene>
<accession>A0A3S1BG04</accession>
<proteinExistence type="predicted"/>
<feature type="compositionally biased region" description="Low complexity" evidence="1">
    <location>
        <begin position="211"/>
        <end position="222"/>
    </location>
</feature>
<organism evidence="2 3">
    <name type="scientific">Elysia chlorotica</name>
    <name type="common">Eastern emerald elysia</name>
    <name type="synonym">Sea slug</name>
    <dbReference type="NCBI Taxonomy" id="188477"/>
    <lineage>
        <taxon>Eukaryota</taxon>
        <taxon>Metazoa</taxon>
        <taxon>Spiralia</taxon>
        <taxon>Lophotrochozoa</taxon>
        <taxon>Mollusca</taxon>
        <taxon>Gastropoda</taxon>
        <taxon>Heterobranchia</taxon>
        <taxon>Euthyneura</taxon>
        <taxon>Panpulmonata</taxon>
        <taxon>Sacoglossa</taxon>
        <taxon>Placobranchoidea</taxon>
        <taxon>Plakobranchidae</taxon>
        <taxon>Elysia</taxon>
    </lineage>
</organism>
<name>A0A3S1BG04_ELYCH</name>
<feature type="region of interest" description="Disordered" evidence="1">
    <location>
        <begin position="173"/>
        <end position="222"/>
    </location>
</feature>
<comment type="caution">
    <text evidence="2">The sequence shown here is derived from an EMBL/GenBank/DDBJ whole genome shotgun (WGS) entry which is preliminary data.</text>
</comment>
<keyword evidence="3" id="KW-1185">Reference proteome</keyword>